<dbReference type="EMBL" id="CP024785">
    <property type="protein sequence ID" value="AUB35972.1"/>
    <property type="molecule type" value="Genomic_DNA"/>
</dbReference>
<name>A0A2K8SKL0_9NOSO</name>
<evidence type="ECO:0000313" key="1">
    <source>
        <dbReference type="EMBL" id="AUB35972.1"/>
    </source>
</evidence>
<keyword evidence="2" id="KW-1185">Reference proteome</keyword>
<proteinExistence type="predicted"/>
<protein>
    <submittedName>
        <fullName evidence="1">Uncharacterized protein</fullName>
    </submittedName>
</protein>
<reference evidence="1 2" key="1">
    <citation type="submission" date="2017-11" db="EMBL/GenBank/DDBJ databases">
        <title>Complete genome of a free-living desiccation-tolerant cyanobacterium and its photosynthetic adaptation to extreme terrestrial habitat.</title>
        <authorList>
            <person name="Shang J."/>
        </authorList>
    </citation>
    <scope>NUCLEOTIDE SEQUENCE [LARGE SCALE GENOMIC DNA]</scope>
    <source>
        <strain evidence="1 2">CCNUN1</strain>
    </source>
</reference>
<evidence type="ECO:0000313" key="2">
    <source>
        <dbReference type="Proteomes" id="UP000232003"/>
    </source>
</evidence>
<dbReference type="KEGG" id="nfl:COO91_01865"/>
<dbReference type="AlphaFoldDB" id="A0A2K8SKL0"/>
<gene>
    <name evidence="1" type="ORF">COO91_01865</name>
</gene>
<sequence length="37" mass="4277">MDLISFLKMKALAEALSRCFLNLENWSKNISTTQPFD</sequence>
<accession>A0A2K8SKL0</accession>
<dbReference type="Proteomes" id="UP000232003">
    <property type="component" value="Chromosome"/>
</dbReference>
<organism evidence="1 2">
    <name type="scientific">Nostoc flagelliforme CCNUN1</name>
    <dbReference type="NCBI Taxonomy" id="2038116"/>
    <lineage>
        <taxon>Bacteria</taxon>
        <taxon>Bacillati</taxon>
        <taxon>Cyanobacteriota</taxon>
        <taxon>Cyanophyceae</taxon>
        <taxon>Nostocales</taxon>
        <taxon>Nostocaceae</taxon>
        <taxon>Nostoc</taxon>
    </lineage>
</organism>